<sequence>MPNLKAKLTTIILTSAAALSFSVISANADTIYTIKSGDTLSKIAREFNTSVSTIAQANNIANVNLIYTGNRLSIGAPAAPAAPATYQAPAAPAAKTAAPAPRYQAPAQEAYVPAAPVRSYQPAVTGSNALRRRQVESGNNYNTFTGNGYLGAYQFARGTWAAGVAAVGGSVSDFSPAHQDAVANWYANNRYGGWQNVPTTGGW</sequence>
<comment type="caution">
    <text evidence="4">The sequence shown here is derived from an EMBL/GenBank/DDBJ whole genome shotgun (WGS) entry which is preliminary data.</text>
</comment>
<evidence type="ECO:0000256" key="1">
    <source>
        <dbReference type="ARBA" id="ARBA00022801"/>
    </source>
</evidence>
<dbReference type="PANTHER" id="PTHR33734:SF22">
    <property type="entry name" value="MEMBRANE-BOUND LYTIC MUREIN TRANSGLYCOSYLASE D"/>
    <property type="match status" value="1"/>
</dbReference>
<keyword evidence="5" id="KW-1185">Reference proteome</keyword>
<dbReference type="Pfam" id="PF06737">
    <property type="entry name" value="Transglycosylas"/>
    <property type="match status" value="1"/>
</dbReference>
<dbReference type="PANTHER" id="PTHR33734">
    <property type="entry name" value="LYSM DOMAIN-CONTAINING GPI-ANCHORED PROTEIN 2"/>
    <property type="match status" value="1"/>
</dbReference>
<dbReference type="SUPFAM" id="SSF54106">
    <property type="entry name" value="LysM domain"/>
    <property type="match status" value="1"/>
</dbReference>
<feature type="signal peptide" evidence="2">
    <location>
        <begin position="1"/>
        <end position="28"/>
    </location>
</feature>
<accession>G9WHB2</accession>
<evidence type="ECO:0000256" key="2">
    <source>
        <dbReference type="SAM" id="SignalP"/>
    </source>
</evidence>
<protein>
    <submittedName>
        <fullName evidence="4">Aggregation promoting factor</fullName>
    </submittedName>
</protein>
<dbReference type="Gene3D" id="3.10.350.10">
    <property type="entry name" value="LysM domain"/>
    <property type="match status" value="1"/>
</dbReference>
<dbReference type="Pfam" id="PF01476">
    <property type="entry name" value="LysM"/>
    <property type="match status" value="1"/>
</dbReference>
<dbReference type="STRING" id="336988.NT96_02060"/>
<dbReference type="InterPro" id="IPR023346">
    <property type="entry name" value="Lysozyme-like_dom_sf"/>
</dbReference>
<keyword evidence="1" id="KW-0378">Hydrolase</keyword>
<evidence type="ECO:0000259" key="3">
    <source>
        <dbReference type="PROSITE" id="PS51782"/>
    </source>
</evidence>
<dbReference type="Gene3D" id="1.10.530.10">
    <property type="match status" value="1"/>
</dbReference>
<dbReference type="AlphaFoldDB" id="G9WHB2"/>
<dbReference type="EMBL" id="AFVZ01000001">
    <property type="protein sequence ID" value="EHN59757.1"/>
    <property type="molecule type" value="Genomic_DNA"/>
</dbReference>
<dbReference type="InterPro" id="IPR036779">
    <property type="entry name" value="LysM_dom_sf"/>
</dbReference>
<dbReference type="PATRIC" id="fig|1045004.4.peg.1652"/>
<dbReference type="SUPFAM" id="SSF53955">
    <property type="entry name" value="Lysozyme-like"/>
    <property type="match status" value="1"/>
</dbReference>
<dbReference type="CDD" id="cd00118">
    <property type="entry name" value="LysM"/>
    <property type="match status" value="1"/>
</dbReference>
<name>G9WHB2_9LACO</name>
<reference evidence="4 5" key="1">
    <citation type="journal article" date="2012" name="PLoS ONE">
        <title>Functional divergence in the genus oenococcus as predicted by genome sequencing of the newly-described species, Oenococcus kitaharae.</title>
        <authorList>
            <person name="Borneman A.R."/>
            <person name="McCarthy J.M."/>
            <person name="Chambers P.J."/>
            <person name="Bartowsky E.J."/>
        </authorList>
    </citation>
    <scope>NUCLEOTIDE SEQUENCE [LARGE SCALE GENOMIC DNA]</scope>
    <source>
        <strain evidence="5">DSM17330</strain>
    </source>
</reference>
<organism evidence="4 5">
    <name type="scientific">Oenococcus kitaharae DSM 17330</name>
    <dbReference type="NCBI Taxonomy" id="1045004"/>
    <lineage>
        <taxon>Bacteria</taxon>
        <taxon>Bacillati</taxon>
        <taxon>Bacillota</taxon>
        <taxon>Bacilli</taxon>
        <taxon>Lactobacillales</taxon>
        <taxon>Lactobacillaceae</taxon>
        <taxon>Oenococcus</taxon>
    </lineage>
</organism>
<proteinExistence type="predicted"/>
<dbReference type="RefSeq" id="WP_007746861.1">
    <property type="nucleotide sequence ID" value="NZ_CM001398.1"/>
</dbReference>
<dbReference type="SMART" id="SM00257">
    <property type="entry name" value="LysM"/>
    <property type="match status" value="1"/>
</dbReference>
<dbReference type="InterPro" id="IPR010618">
    <property type="entry name" value="RPF"/>
</dbReference>
<dbReference type="InterPro" id="IPR018392">
    <property type="entry name" value="LysM"/>
</dbReference>
<dbReference type="Proteomes" id="UP000004959">
    <property type="component" value="Chromosome"/>
</dbReference>
<feature type="domain" description="LysM" evidence="3">
    <location>
        <begin position="30"/>
        <end position="74"/>
    </location>
</feature>
<dbReference type="PROSITE" id="PS51782">
    <property type="entry name" value="LYSM"/>
    <property type="match status" value="1"/>
</dbReference>
<evidence type="ECO:0000313" key="4">
    <source>
        <dbReference type="EMBL" id="EHN59757.1"/>
    </source>
</evidence>
<feature type="chain" id="PRO_5003527777" evidence="2">
    <location>
        <begin position="29"/>
        <end position="203"/>
    </location>
</feature>
<dbReference type="eggNOG" id="COG1388">
    <property type="taxonomic scope" value="Bacteria"/>
</dbReference>
<dbReference type="GO" id="GO:0016787">
    <property type="term" value="F:hydrolase activity"/>
    <property type="evidence" value="ECO:0007669"/>
    <property type="project" value="UniProtKB-KW"/>
</dbReference>
<gene>
    <name evidence="4" type="ORF">OKIT_1682</name>
</gene>
<dbReference type="OrthoDB" id="2329027at2"/>
<keyword evidence="2" id="KW-0732">Signal</keyword>
<dbReference type="HOGENOM" id="CLU_077123_0_2_9"/>
<evidence type="ECO:0000313" key="5">
    <source>
        <dbReference type="Proteomes" id="UP000004959"/>
    </source>
</evidence>